<organism evidence="4 5">
    <name type="scientific">Pseudomonas cavernicola</name>
    <dbReference type="NCBI Taxonomy" id="2320866"/>
    <lineage>
        <taxon>Bacteria</taxon>
        <taxon>Pseudomonadati</taxon>
        <taxon>Pseudomonadota</taxon>
        <taxon>Gammaproteobacteria</taxon>
        <taxon>Pseudomonadales</taxon>
        <taxon>Pseudomonadaceae</taxon>
        <taxon>Pseudomonas</taxon>
    </lineage>
</organism>
<dbReference type="SMART" id="SM00448">
    <property type="entry name" value="REC"/>
    <property type="match status" value="1"/>
</dbReference>
<keyword evidence="5" id="KW-1185">Reference proteome</keyword>
<accession>A0A418XJY0</accession>
<feature type="domain" description="EAL" evidence="3">
    <location>
        <begin position="149"/>
        <end position="402"/>
    </location>
</feature>
<evidence type="ECO:0000313" key="4">
    <source>
        <dbReference type="EMBL" id="RJG12745.1"/>
    </source>
</evidence>
<dbReference type="SUPFAM" id="SSF141868">
    <property type="entry name" value="EAL domain-like"/>
    <property type="match status" value="1"/>
</dbReference>
<dbReference type="InterPro" id="IPR011006">
    <property type="entry name" value="CheY-like_superfamily"/>
</dbReference>
<comment type="caution">
    <text evidence="4">The sequence shown here is derived from an EMBL/GenBank/DDBJ whole genome shotgun (WGS) entry which is preliminary data.</text>
</comment>
<sequence length="406" mass="44406">MLRPKEDAVYPFSALILDDHAFQRLVAVQAMQGLVSGPILQASEGAEALEQLTTHGAVDILLCDIQMPGMDGLAFIRAVSERGLARSVILCSEIAPELRHSVMQMVDLLGLPLLGDLGKPLRIVKLAAMLRRFEAKRHESGKTLPALIELPSQVEVQRALVDGEFEAHYQPKLDLISGRPLGAEVLARWRHPRRGVLGPQHFLTAVLRYGQLGELFEQLLEQGLALAGRLRAEGRPLPLAFNLDAEQLSDRKLCTGLAEGLKRHRLLGSDLTFEITESSMLHAPATSLENLVRLRLMGCGVSVDDFGTGFSSLKRLCEMPCNELKLDASFIRGMIKHERYRAAVASTLAFAHTLNLHVVAEGIETVEQLTLLRSLGGTCGQGFLLAKPLAEEQLLAWLKQASATAC</sequence>
<dbReference type="Gene3D" id="3.20.20.450">
    <property type="entry name" value="EAL domain"/>
    <property type="match status" value="1"/>
</dbReference>
<keyword evidence="1" id="KW-0597">Phosphoprotein</keyword>
<evidence type="ECO:0000256" key="1">
    <source>
        <dbReference type="PROSITE-ProRule" id="PRU00169"/>
    </source>
</evidence>
<dbReference type="PROSITE" id="PS50883">
    <property type="entry name" value="EAL"/>
    <property type="match status" value="1"/>
</dbReference>
<evidence type="ECO:0000259" key="3">
    <source>
        <dbReference type="PROSITE" id="PS50883"/>
    </source>
</evidence>
<dbReference type="Gene3D" id="3.40.50.2300">
    <property type="match status" value="1"/>
</dbReference>
<dbReference type="Pfam" id="PF00563">
    <property type="entry name" value="EAL"/>
    <property type="match status" value="1"/>
</dbReference>
<dbReference type="Pfam" id="PF00072">
    <property type="entry name" value="Response_reg"/>
    <property type="match status" value="1"/>
</dbReference>
<evidence type="ECO:0000259" key="2">
    <source>
        <dbReference type="PROSITE" id="PS50110"/>
    </source>
</evidence>
<feature type="modified residue" description="4-aspartylphosphate" evidence="1">
    <location>
        <position position="64"/>
    </location>
</feature>
<dbReference type="InterPro" id="IPR001789">
    <property type="entry name" value="Sig_transdc_resp-reg_receiver"/>
</dbReference>
<proteinExistence type="predicted"/>
<dbReference type="PANTHER" id="PTHR33121:SF70">
    <property type="entry name" value="SIGNALING PROTEIN YKOW"/>
    <property type="match status" value="1"/>
</dbReference>
<gene>
    <name evidence="4" type="ORF">D3879_05530</name>
</gene>
<dbReference type="InterPro" id="IPR035919">
    <property type="entry name" value="EAL_sf"/>
</dbReference>
<name>A0A418XJY0_9PSED</name>
<dbReference type="CDD" id="cd01948">
    <property type="entry name" value="EAL"/>
    <property type="match status" value="1"/>
</dbReference>
<dbReference type="PANTHER" id="PTHR33121">
    <property type="entry name" value="CYCLIC DI-GMP PHOSPHODIESTERASE PDEF"/>
    <property type="match status" value="1"/>
</dbReference>
<reference evidence="4 5" key="1">
    <citation type="submission" date="2018-09" db="EMBL/GenBank/DDBJ databases">
        <authorList>
            <person name="Zhu H."/>
        </authorList>
    </citation>
    <scope>NUCLEOTIDE SEQUENCE [LARGE SCALE GENOMIC DNA]</scope>
    <source>
        <strain evidence="4 5">K1S02-6</strain>
    </source>
</reference>
<dbReference type="InterPro" id="IPR001633">
    <property type="entry name" value="EAL_dom"/>
</dbReference>
<dbReference type="SMART" id="SM00052">
    <property type="entry name" value="EAL"/>
    <property type="match status" value="1"/>
</dbReference>
<dbReference type="SUPFAM" id="SSF52172">
    <property type="entry name" value="CheY-like"/>
    <property type="match status" value="1"/>
</dbReference>
<dbReference type="EMBL" id="QYUR01000002">
    <property type="protein sequence ID" value="RJG12745.1"/>
    <property type="molecule type" value="Genomic_DNA"/>
</dbReference>
<dbReference type="GO" id="GO:0071111">
    <property type="term" value="F:cyclic-guanylate-specific phosphodiesterase activity"/>
    <property type="evidence" value="ECO:0007669"/>
    <property type="project" value="InterPro"/>
</dbReference>
<dbReference type="GO" id="GO:0000160">
    <property type="term" value="P:phosphorelay signal transduction system"/>
    <property type="evidence" value="ECO:0007669"/>
    <property type="project" value="InterPro"/>
</dbReference>
<feature type="domain" description="Response regulatory" evidence="2">
    <location>
        <begin position="13"/>
        <end position="134"/>
    </location>
</feature>
<protein>
    <submittedName>
        <fullName evidence="4">EAL domain-containing protein</fullName>
    </submittedName>
</protein>
<dbReference type="InterPro" id="IPR050706">
    <property type="entry name" value="Cyclic-di-GMP_PDE-like"/>
</dbReference>
<dbReference type="Proteomes" id="UP000284021">
    <property type="component" value="Unassembled WGS sequence"/>
</dbReference>
<dbReference type="AlphaFoldDB" id="A0A418XJY0"/>
<dbReference type="PROSITE" id="PS50110">
    <property type="entry name" value="RESPONSE_REGULATORY"/>
    <property type="match status" value="1"/>
</dbReference>
<evidence type="ECO:0000313" key="5">
    <source>
        <dbReference type="Proteomes" id="UP000284021"/>
    </source>
</evidence>